<comment type="caution">
    <text evidence="7">The sequence shown here is derived from an EMBL/GenBank/DDBJ whole genome shotgun (WGS) entry which is preliminary data.</text>
</comment>
<dbReference type="Pfam" id="PF02588">
    <property type="entry name" value="YitT_membrane"/>
    <property type="match status" value="1"/>
</dbReference>
<gene>
    <name evidence="7" type="ORF">V6256_00220</name>
</gene>
<dbReference type="PANTHER" id="PTHR33545">
    <property type="entry name" value="UPF0750 MEMBRANE PROTEIN YITT-RELATED"/>
    <property type="match status" value="1"/>
</dbReference>
<keyword evidence="4 6" id="KW-1133">Transmembrane helix</keyword>
<keyword evidence="3 6" id="KW-0812">Transmembrane</keyword>
<evidence type="ECO:0000256" key="4">
    <source>
        <dbReference type="ARBA" id="ARBA00022989"/>
    </source>
</evidence>
<name>A0ABU9GL18_9GAMM</name>
<evidence type="ECO:0000313" key="7">
    <source>
        <dbReference type="EMBL" id="MEL0628015.1"/>
    </source>
</evidence>
<dbReference type="InterPro" id="IPR051461">
    <property type="entry name" value="UPF0750_membrane"/>
</dbReference>
<feature type="transmembrane region" description="Helical" evidence="6">
    <location>
        <begin position="48"/>
        <end position="69"/>
    </location>
</feature>
<keyword evidence="5 6" id="KW-0472">Membrane</keyword>
<dbReference type="Proteomes" id="UP001369082">
    <property type="component" value="Unassembled WGS sequence"/>
</dbReference>
<reference evidence="7 8" key="1">
    <citation type="submission" date="2024-02" db="EMBL/GenBank/DDBJ databases">
        <title>Bacteria isolated from the canopy kelp, Nereocystis luetkeana.</title>
        <authorList>
            <person name="Pfister C.A."/>
            <person name="Younker I.T."/>
            <person name="Light S.H."/>
        </authorList>
    </citation>
    <scope>NUCLEOTIDE SEQUENCE [LARGE SCALE GENOMIC DNA]</scope>
    <source>
        <strain evidence="7 8">TI.1.05</strain>
    </source>
</reference>
<proteinExistence type="predicted"/>
<dbReference type="EMBL" id="JBAKAZ010000001">
    <property type="protein sequence ID" value="MEL0628015.1"/>
    <property type="molecule type" value="Genomic_DNA"/>
</dbReference>
<evidence type="ECO:0000256" key="5">
    <source>
        <dbReference type="ARBA" id="ARBA00023136"/>
    </source>
</evidence>
<keyword evidence="8" id="KW-1185">Reference proteome</keyword>
<evidence type="ECO:0000256" key="3">
    <source>
        <dbReference type="ARBA" id="ARBA00022692"/>
    </source>
</evidence>
<dbReference type="RefSeq" id="WP_341595955.1">
    <property type="nucleotide sequence ID" value="NZ_JBAKAZ010000001.1"/>
</dbReference>
<evidence type="ECO:0000256" key="1">
    <source>
        <dbReference type="ARBA" id="ARBA00004651"/>
    </source>
</evidence>
<sequence>MPANKHSLIEDVQAIVIATLLASLGITLFKTTGLLIGGTAGLSFLGQYATNFSFGEIFFMINLPFYILSYKQLGWRFTFKTFIAVLLLSVFVEFTPSFLTVSFLHPLYSAVVGGFLVGFGLLMLFRHGASLGGLMILAQFLSNKYKISIGKFQMSVDFVVLLLAFFIVDWRSIVLSIIGATACNLTLVVNHKPGRYSGK</sequence>
<dbReference type="InterPro" id="IPR003740">
    <property type="entry name" value="YitT"/>
</dbReference>
<evidence type="ECO:0000256" key="6">
    <source>
        <dbReference type="SAM" id="Phobius"/>
    </source>
</evidence>
<evidence type="ECO:0000313" key="8">
    <source>
        <dbReference type="Proteomes" id="UP001369082"/>
    </source>
</evidence>
<evidence type="ECO:0000256" key="2">
    <source>
        <dbReference type="ARBA" id="ARBA00022475"/>
    </source>
</evidence>
<comment type="subcellular location">
    <subcellularLocation>
        <location evidence="1">Cell membrane</location>
        <topology evidence="1">Multi-pass membrane protein</topology>
    </subcellularLocation>
</comment>
<organism evidence="7 8">
    <name type="scientific">Psychromonas aquatilis</name>
    <dbReference type="NCBI Taxonomy" id="2005072"/>
    <lineage>
        <taxon>Bacteria</taxon>
        <taxon>Pseudomonadati</taxon>
        <taxon>Pseudomonadota</taxon>
        <taxon>Gammaproteobacteria</taxon>
        <taxon>Alteromonadales</taxon>
        <taxon>Psychromonadaceae</taxon>
        <taxon>Psychromonas</taxon>
    </lineage>
</organism>
<feature type="transmembrane region" description="Helical" evidence="6">
    <location>
        <begin position="81"/>
        <end position="101"/>
    </location>
</feature>
<accession>A0ABU9GL18</accession>
<feature type="transmembrane region" description="Helical" evidence="6">
    <location>
        <begin position="12"/>
        <end position="36"/>
    </location>
</feature>
<dbReference type="PANTHER" id="PTHR33545:SF5">
    <property type="entry name" value="UPF0750 MEMBRANE PROTEIN YITT"/>
    <property type="match status" value="1"/>
</dbReference>
<keyword evidence="2" id="KW-1003">Cell membrane</keyword>
<protein>
    <submittedName>
        <fullName evidence="7">YitT family protein</fullName>
    </submittedName>
</protein>